<gene>
    <name evidence="9" type="ORF">E2493_06910</name>
</gene>
<dbReference type="Pfam" id="PF00593">
    <property type="entry name" value="TonB_dep_Rec_b-barrel"/>
    <property type="match status" value="1"/>
</dbReference>
<evidence type="ECO:0000256" key="6">
    <source>
        <dbReference type="SAM" id="SignalP"/>
    </source>
</evidence>
<dbReference type="AlphaFoldDB" id="A0A4Y8ZSF9"/>
<evidence type="ECO:0000313" key="10">
    <source>
        <dbReference type="Proteomes" id="UP000298213"/>
    </source>
</evidence>
<dbReference type="PANTHER" id="PTHR40980:SF3">
    <property type="entry name" value="TONB-DEPENDENT RECEPTOR-LIKE BETA-BARREL DOMAIN-CONTAINING PROTEIN"/>
    <property type="match status" value="1"/>
</dbReference>
<dbReference type="EMBL" id="SPDV01000010">
    <property type="protein sequence ID" value="TFI58978.1"/>
    <property type="molecule type" value="Genomic_DNA"/>
</dbReference>
<dbReference type="OrthoDB" id="5476657at2"/>
<reference evidence="9 10" key="1">
    <citation type="submission" date="2019-03" db="EMBL/GenBank/DDBJ databases">
        <title>Genome sequence of Sphingomonas sp. 17J27-24.</title>
        <authorList>
            <person name="Kim M."/>
            <person name="Maeng S."/>
            <person name="Sathiyaraj S."/>
        </authorList>
    </citation>
    <scope>NUCLEOTIDE SEQUENCE [LARGE SCALE GENOMIC DNA]</scope>
    <source>
        <strain evidence="9 10">17J27-24</strain>
    </source>
</reference>
<evidence type="ECO:0000313" key="9">
    <source>
        <dbReference type="EMBL" id="TFI58978.1"/>
    </source>
</evidence>
<dbReference type="InterPro" id="IPR012910">
    <property type="entry name" value="Plug_dom"/>
</dbReference>
<name>A0A4Y8ZSF9_9SPHN</name>
<keyword evidence="4" id="KW-0798">TonB box</keyword>
<dbReference type="InterPro" id="IPR000531">
    <property type="entry name" value="Beta-barrel_TonB"/>
</dbReference>
<dbReference type="Pfam" id="PF07715">
    <property type="entry name" value="Plug"/>
    <property type="match status" value="1"/>
</dbReference>
<dbReference type="GO" id="GO:0009279">
    <property type="term" value="C:cell outer membrane"/>
    <property type="evidence" value="ECO:0007669"/>
    <property type="project" value="UniProtKB-SubCell"/>
</dbReference>
<organism evidence="9 10">
    <name type="scientific">Sphingomonas parva</name>
    <dbReference type="NCBI Taxonomy" id="2555898"/>
    <lineage>
        <taxon>Bacteria</taxon>
        <taxon>Pseudomonadati</taxon>
        <taxon>Pseudomonadota</taxon>
        <taxon>Alphaproteobacteria</taxon>
        <taxon>Sphingomonadales</taxon>
        <taxon>Sphingomonadaceae</taxon>
        <taxon>Sphingomonas</taxon>
    </lineage>
</organism>
<feature type="domain" description="TonB-dependent receptor-like beta-barrel" evidence="7">
    <location>
        <begin position="508"/>
        <end position="1087"/>
    </location>
</feature>
<evidence type="ECO:0000259" key="7">
    <source>
        <dbReference type="Pfam" id="PF00593"/>
    </source>
</evidence>
<evidence type="ECO:0000256" key="3">
    <source>
        <dbReference type="ARBA" id="ARBA00023237"/>
    </source>
</evidence>
<dbReference type="InterPro" id="IPR036942">
    <property type="entry name" value="Beta-barrel_TonB_sf"/>
</dbReference>
<evidence type="ECO:0000256" key="5">
    <source>
        <dbReference type="SAM" id="MobiDB-lite"/>
    </source>
</evidence>
<dbReference type="Proteomes" id="UP000298213">
    <property type="component" value="Unassembled WGS sequence"/>
</dbReference>
<feature type="region of interest" description="Disordered" evidence="5">
    <location>
        <begin position="757"/>
        <end position="777"/>
    </location>
</feature>
<sequence>MNVSIGRFSAQARMLRGGASTMALGLALIGLAPAAHAQDQDAQPEDTTTQVSASTDPSAAGNPDDASDSDIIVTGQRRALQTSATIKRNADTVVDSITATDIGAFPDKSVAEALQRVPGITVNRFAASSDTAHFSAEPSGVIVRGLPQVRSEFNGRDTFSANSSRGLSWGDVTPELMAGVDTYKNQTAEMIEGGIAGSINLRTRVPFDAPGQLIQFGANLNYNDLSGAITPDANVFYSNRWETGLGEFGLMGNLAYSRVRTASQGIQYGRVAIIDDANTASLLGTGAPDTAYIPASVNFLDNEYRRERKGIALAAQWRDLDHKWLVTAQFNRSTYENAWQERTFGSFGIGPDLYSFNVRTRVSDTNLSDRIPVPMAGAGAFTFDEDGFFQSGTIVRQGQNMWWGQPGANPGYGVNQAGQPMFNACYNWTTPPFAGCKVDAFGRPTYGVDVGTGSRINQNRNMTQDAGLNIKWEATDRLRFNFDGQYVDSTVDNYDLSVEHHSFANVALDASGRYPRISLLPPDNINQSPGGLANPNNWYLRSVMDHLEDSEGNQWAFRGDVEYDLGTNWLDSIKLGGRYAKREQTVQWSTYNWANVANTWTDTGTAHPYWNLDSYAPSGDFKGYPTGMIEVSPFGAPFFGGQLGTFPFVPFNALKNHDADRYSRDLIGVGEFRPICTRLNELPDSCFVDNEIADVSEDVRSVYAMLRFGGDDATVGSLRVSGNLGVRYVETRNESRGFVRYPVDNFQRFDINGRPVCDGLPPAQQPGQPAPPPQANDPAFCYLSPQDASFISGGGEESVAKAKHRHWLPSFNMRVDLTDSWLVRFAASRALSRPDIGFLKNFVSISAGLPNPIEVNDPRWVKNSAGVITGVNPTYEASAYNPYLKPTTAWQFDVSLENYFGNAGQFSLAGFYKTFSNYIQYGTFVQSFTRGDVTRDVFVRGPANGSGAKIYGFEAAYQRFFDFLPKPLDGLGIQTNYTYVKNSGVPNSNLTPVGSTGETTNAGNAGTSLNPGSLEGLSKHSFNVVGMYEKGPLAMRLAYNWRSRYLVTAVDCCVYLPVWQEGAGFLDGSIRYGITENIELSLQGSNLLNTKTVLRTQVADEESPEGRRTLMPNGWFQNDRRFTAGVRVRF</sequence>
<keyword evidence="3" id="KW-0998">Cell outer membrane</keyword>
<dbReference type="PANTHER" id="PTHR40980">
    <property type="entry name" value="PLUG DOMAIN-CONTAINING PROTEIN"/>
    <property type="match status" value="1"/>
</dbReference>
<feature type="region of interest" description="Disordered" evidence="5">
    <location>
        <begin position="991"/>
        <end position="1010"/>
    </location>
</feature>
<comment type="subcellular location">
    <subcellularLocation>
        <location evidence="1 4">Cell outer membrane</location>
    </subcellularLocation>
</comment>
<feature type="compositionally biased region" description="Polar residues" evidence="5">
    <location>
        <begin position="45"/>
        <end position="57"/>
    </location>
</feature>
<feature type="compositionally biased region" description="Low complexity" evidence="5">
    <location>
        <begin position="994"/>
        <end position="1008"/>
    </location>
</feature>
<comment type="caution">
    <text evidence="9">The sequence shown here is derived from an EMBL/GenBank/DDBJ whole genome shotgun (WGS) entry which is preliminary data.</text>
</comment>
<dbReference type="InterPro" id="IPR037066">
    <property type="entry name" value="Plug_dom_sf"/>
</dbReference>
<keyword evidence="9" id="KW-0675">Receptor</keyword>
<evidence type="ECO:0000256" key="2">
    <source>
        <dbReference type="ARBA" id="ARBA00023136"/>
    </source>
</evidence>
<accession>A0A4Y8ZSF9</accession>
<feature type="domain" description="TonB-dependent receptor plug" evidence="8">
    <location>
        <begin position="87"/>
        <end position="197"/>
    </location>
</feature>
<feature type="signal peptide" evidence="6">
    <location>
        <begin position="1"/>
        <end position="37"/>
    </location>
</feature>
<keyword evidence="10" id="KW-1185">Reference proteome</keyword>
<comment type="similarity">
    <text evidence="4">Belongs to the TonB-dependent receptor family.</text>
</comment>
<dbReference type="NCBIfam" id="TIGR01782">
    <property type="entry name" value="TonB-Xanth-Caul"/>
    <property type="match status" value="1"/>
</dbReference>
<evidence type="ECO:0000256" key="1">
    <source>
        <dbReference type="ARBA" id="ARBA00004442"/>
    </source>
</evidence>
<protein>
    <submittedName>
        <fullName evidence="9">TonB-dependent receptor</fullName>
    </submittedName>
</protein>
<evidence type="ECO:0000259" key="8">
    <source>
        <dbReference type="Pfam" id="PF07715"/>
    </source>
</evidence>
<keyword evidence="6" id="KW-0732">Signal</keyword>
<dbReference type="RefSeq" id="WP_135085083.1">
    <property type="nucleotide sequence ID" value="NZ_SPDV01000010.1"/>
</dbReference>
<keyword evidence="2 4" id="KW-0472">Membrane</keyword>
<evidence type="ECO:0000256" key="4">
    <source>
        <dbReference type="RuleBase" id="RU003357"/>
    </source>
</evidence>
<proteinExistence type="inferred from homology"/>
<dbReference type="Gene3D" id="2.40.170.20">
    <property type="entry name" value="TonB-dependent receptor, beta-barrel domain"/>
    <property type="match status" value="1"/>
</dbReference>
<dbReference type="Gene3D" id="2.170.130.10">
    <property type="entry name" value="TonB-dependent receptor, plug domain"/>
    <property type="match status" value="1"/>
</dbReference>
<dbReference type="InterPro" id="IPR010104">
    <property type="entry name" value="TonB_rcpt_bac"/>
</dbReference>
<feature type="region of interest" description="Disordered" evidence="5">
    <location>
        <begin position="37"/>
        <end position="69"/>
    </location>
</feature>
<dbReference type="SUPFAM" id="SSF56935">
    <property type="entry name" value="Porins"/>
    <property type="match status" value="1"/>
</dbReference>
<feature type="chain" id="PRO_5021290634" evidence="6">
    <location>
        <begin position="38"/>
        <end position="1130"/>
    </location>
</feature>